<reference evidence="9" key="2">
    <citation type="submission" date="2013-11" db="EMBL/GenBank/DDBJ databases">
        <title>Genome sequences of clinical and environmental isolates of Serratia marcescens.</title>
        <authorList>
            <person name="Iguchi A."/>
            <person name="Komatsu H."/>
            <person name="Nagaya Y."/>
            <person name="Ogura Y."/>
            <person name="Katsura K."/>
            <person name="Kurokawa K."/>
            <person name="Ooka T."/>
            <person name="Hattori M."/>
            <person name="Gotoh N."/>
            <person name="Thomson N."/>
            <person name="Hayashi T."/>
        </authorList>
    </citation>
    <scope>NUCLEOTIDE SEQUENCE [LARGE SCALE GENOMIC DNA]</scope>
    <source>
        <strain evidence="9">Db11</strain>
    </source>
</reference>
<protein>
    <submittedName>
        <fullName evidence="8">Cysteine and O-acetyl-L-serine efflux system</fullName>
    </submittedName>
</protein>
<evidence type="ECO:0000313" key="9">
    <source>
        <dbReference type="Proteomes" id="UP000018979"/>
    </source>
</evidence>
<feature type="transmembrane region" description="Helical" evidence="6">
    <location>
        <begin position="25"/>
        <end position="45"/>
    </location>
</feature>
<feature type="transmembrane region" description="Helical" evidence="6">
    <location>
        <begin position="290"/>
        <end position="310"/>
    </location>
</feature>
<dbReference type="KEGG" id="smac:SMDB11_0649"/>
<dbReference type="Gene3D" id="1.10.3730.20">
    <property type="match status" value="1"/>
</dbReference>
<feature type="transmembrane region" description="Helical" evidence="6">
    <location>
        <begin position="78"/>
        <end position="98"/>
    </location>
</feature>
<dbReference type="Pfam" id="PF00892">
    <property type="entry name" value="EamA"/>
    <property type="match status" value="2"/>
</dbReference>
<keyword evidence="4 6" id="KW-1133">Transmembrane helix</keyword>
<feature type="transmembrane region" description="Helical" evidence="6">
    <location>
        <begin position="232"/>
        <end position="253"/>
    </location>
</feature>
<accession>A0ABC9IF22</accession>
<evidence type="ECO:0000256" key="1">
    <source>
        <dbReference type="ARBA" id="ARBA00004651"/>
    </source>
</evidence>
<dbReference type="InterPro" id="IPR037185">
    <property type="entry name" value="EmrE-like"/>
</dbReference>
<feature type="transmembrane region" description="Helical" evidence="6">
    <location>
        <begin position="265"/>
        <end position="284"/>
    </location>
</feature>
<feature type="transmembrane region" description="Helical" evidence="6">
    <location>
        <begin position="104"/>
        <end position="125"/>
    </location>
</feature>
<reference evidence="8 9" key="1">
    <citation type="submission" date="2013-06" db="EMBL/GenBank/DDBJ databases">
        <authorList>
            <person name="Aslett M."/>
        </authorList>
    </citation>
    <scope>NUCLEOTIDE SEQUENCE [LARGE SCALE GENOMIC DNA]</scope>
    <source>
        <strain evidence="8 9">Db11</strain>
    </source>
</reference>
<evidence type="ECO:0000256" key="2">
    <source>
        <dbReference type="ARBA" id="ARBA00022475"/>
    </source>
</evidence>
<name>A0ABC9IF22_SERMA</name>
<dbReference type="PANTHER" id="PTHR32322">
    <property type="entry name" value="INNER MEMBRANE TRANSPORTER"/>
    <property type="match status" value="1"/>
</dbReference>
<feature type="transmembrane region" description="Helical" evidence="6">
    <location>
        <begin position="195"/>
        <end position="217"/>
    </location>
</feature>
<feature type="domain" description="EamA" evidence="7">
    <location>
        <begin position="164"/>
        <end position="306"/>
    </location>
</feature>
<gene>
    <name evidence="8" type="ORF">SMDB11_0649</name>
</gene>
<evidence type="ECO:0000313" key="8">
    <source>
        <dbReference type="EMBL" id="CDG11232.1"/>
    </source>
</evidence>
<dbReference type="EMBL" id="HG326223">
    <property type="protein sequence ID" value="CDG11232.1"/>
    <property type="molecule type" value="Genomic_DNA"/>
</dbReference>
<dbReference type="InterPro" id="IPR050638">
    <property type="entry name" value="AA-Vitamin_Transporters"/>
</dbReference>
<feature type="transmembrane region" description="Helical" evidence="6">
    <location>
        <begin position="51"/>
        <end position="69"/>
    </location>
</feature>
<evidence type="ECO:0000256" key="3">
    <source>
        <dbReference type="ARBA" id="ARBA00022692"/>
    </source>
</evidence>
<keyword evidence="2" id="KW-1003">Cell membrane</keyword>
<evidence type="ECO:0000256" key="4">
    <source>
        <dbReference type="ARBA" id="ARBA00022989"/>
    </source>
</evidence>
<sequence length="319" mass="34394">MVVICKVKRIFNGISGARMTLRDRLLALLVVVIWGVNFVVIKFGLQGMPPFLLAGMRFLLVALPAIFFIPRPTIPWKWLLLYGMTMSFAQFAFLFVAIKVGMPAGLASLVLQAQVFFTLLLGVVLMGEKLRVNHFVGIAIASGGMLVLAQASLHKPGSGAVPLAGLLLTLAAAFSWALGNLTNKKILAGFPQRNILSLVVWSAPIPVVPFLVCSWLFDGPQVVLASLSHVQVGTWLAIAYLAFAATLFGYSVWGSLLGRYETWRVAPLTLLVPLVGLFAAWLLLDEALSPAQFGGALLVLAGMAVNTFGLPRRRAVAVR</sequence>
<keyword evidence="3 6" id="KW-0812">Transmembrane</keyword>
<dbReference type="SUPFAM" id="SSF103481">
    <property type="entry name" value="Multidrug resistance efflux transporter EmrE"/>
    <property type="match status" value="2"/>
</dbReference>
<reference evidence="8 9" key="3">
    <citation type="journal article" date="2014" name="Genome Biol. Evol.">
        <title>Genome evolution and plasticity of Serratia marcescens, an important multidrug-resistant nosocomial pathogen.</title>
        <authorList>
            <person name="Iguchi A."/>
            <person name="Nagaya Y."/>
            <person name="Pradel E."/>
            <person name="Ooka T."/>
            <person name="Ogura Y."/>
            <person name="Katsura K."/>
            <person name="Kurokawa K."/>
            <person name="Oshima K."/>
            <person name="Hattori M."/>
            <person name="Parkhill J."/>
            <person name="Sebaihia M."/>
            <person name="Coulthurst S.J."/>
            <person name="Gotoh N."/>
            <person name="Thomson N.R."/>
            <person name="Ewbank J.J."/>
            <person name="Hayashi T."/>
        </authorList>
    </citation>
    <scope>NUCLEOTIDE SEQUENCE [LARGE SCALE GENOMIC DNA]</scope>
    <source>
        <strain evidence="8 9">Db11</strain>
    </source>
</reference>
<dbReference type="GO" id="GO:0016020">
    <property type="term" value="C:membrane"/>
    <property type="evidence" value="ECO:0007669"/>
    <property type="project" value="UniProtKB-SubCell"/>
</dbReference>
<keyword evidence="5 6" id="KW-0472">Membrane</keyword>
<feature type="domain" description="EamA" evidence="7">
    <location>
        <begin position="25"/>
        <end position="148"/>
    </location>
</feature>
<comment type="subcellular location">
    <subcellularLocation>
        <location evidence="1">Cell membrane</location>
        <topology evidence="1">Multi-pass membrane protein</topology>
    </subcellularLocation>
</comment>
<dbReference type="Proteomes" id="UP000018979">
    <property type="component" value="Chromosome I"/>
</dbReference>
<feature type="transmembrane region" description="Helical" evidence="6">
    <location>
        <begin position="159"/>
        <end position="183"/>
    </location>
</feature>
<organism evidence="8 9">
    <name type="scientific">Serratia marcescens subsp. marcescens Db11</name>
    <dbReference type="NCBI Taxonomy" id="273526"/>
    <lineage>
        <taxon>Bacteria</taxon>
        <taxon>Pseudomonadati</taxon>
        <taxon>Pseudomonadota</taxon>
        <taxon>Gammaproteobacteria</taxon>
        <taxon>Enterobacterales</taxon>
        <taxon>Yersiniaceae</taxon>
        <taxon>Serratia</taxon>
    </lineage>
</organism>
<feature type="transmembrane region" description="Helical" evidence="6">
    <location>
        <begin position="132"/>
        <end position="153"/>
    </location>
</feature>
<dbReference type="AlphaFoldDB" id="A0ABC9IF22"/>
<dbReference type="InterPro" id="IPR000620">
    <property type="entry name" value="EamA_dom"/>
</dbReference>
<dbReference type="PANTHER" id="PTHR32322:SF9">
    <property type="entry name" value="AMINO-ACID METABOLITE EFFLUX PUMP-RELATED"/>
    <property type="match status" value="1"/>
</dbReference>
<evidence type="ECO:0000256" key="6">
    <source>
        <dbReference type="SAM" id="Phobius"/>
    </source>
</evidence>
<evidence type="ECO:0000259" key="7">
    <source>
        <dbReference type="Pfam" id="PF00892"/>
    </source>
</evidence>
<proteinExistence type="predicted"/>
<evidence type="ECO:0000256" key="5">
    <source>
        <dbReference type="ARBA" id="ARBA00023136"/>
    </source>
</evidence>